<dbReference type="PANTHER" id="PTHR36174">
    <property type="entry name" value="LIPID II:GLYCINE GLYCYLTRANSFERASE"/>
    <property type="match status" value="1"/>
</dbReference>
<feature type="transmembrane region" description="Helical" evidence="7">
    <location>
        <begin position="245"/>
        <end position="264"/>
    </location>
</feature>
<evidence type="ECO:0000256" key="4">
    <source>
        <dbReference type="ARBA" id="ARBA00022984"/>
    </source>
</evidence>
<evidence type="ECO:0000256" key="7">
    <source>
        <dbReference type="SAM" id="Phobius"/>
    </source>
</evidence>
<dbReference type="InterPro" id="IPR050644">
    <property type="entry name" value="PG_Glycine_Bridge_Synth"/>
</dbReference>
<dbReference type="AlphaFoldDB" id="A0A1G2GRU5"/>
<dbReference type="InterPro" id="IPR016181">
    <property type="entry name" value="Acyl_CoA_acyltransferase"/>
</dbReference>
<evidence type="ECO:0000256" key="1">
    <source>
        <dbReference type="ARBA" id="ARBA00009943"/>
    </source>
</evidence>
<reference evidence="8 9" key="1">
    <citation type="journal article" date="2016" name="Nat. Commun.">
        <title>Thousands of microbial genomes shed light on interconnected biogeochemical processes in an aquifer system.</title>
        <authorList>
            <person name="Anantharaman K."/>
            <person name="Brown C.T."/>
            <person name="Hug L.A."/>
            <person name="Sharon I."/>
            <person name="Castelle C.J."/>
            <person name="Probst A.J."/>
            <person name="Thomas B.C."/>
            <person name="Singh A."/>
            <person name="Wilkins M.J."/>
            <person name="Karaoz U."/>
            <person name="Brodie E.L."/>
            <person name="Williams K.H."/>
            <person name="Hubbard S.S."/>
            <person name="Banfield J.F."/>
        </authorList>
    </citation>
    <scope>NUCLEOTIDE SEQUENCE [LARGE SCALE GENOMIC DNA]</scope>
</reference>
<dbReference type="Proteomes" id="UP000179106">
    <property type="component" value="Unassembled WGS sequence"/>
</dbReference>
<protein>
    <recommendedName>
        <fullName evidence="10">BioF2-like acetyltransferase domain-containing protein</fullName>
    </recommendedName>
</protein>
<keyword evidence="6" id="KW-0961">Cell wall biogenesis/degradation</keyword>
<keyword evidence="3" id="KW-0133">Cell shape</keyword>
<accession>A0A1G2GRU5</accession>
<evidence type="ECO:0000256" key="3">
    <source>
        <dbReference type="ARBA" id="ARBA00022960"/>
    </source>
</evidence>
<dbReference type="PANTHER" id="PTHR36174:SF1">
    <property type="entry name" value="LIPID II:GLYCINE GLYCYLTRANSFERASE"/>
    <property type="match status" value="1"/>
</dbReference>
<dbReference type="Pfam" id="PF02388">
    <property type="entry name" value="FemAB"/>
    <property type="match status" value="2"/>
</dbReference>
<comment type="similarity">
    <text evidence="1">Belongs to the FemABX family.</text>
</comment>
<dbReference type="EMBL" id="MHNW01000038">
    <property type="protein sequence ID" value="OGZ52850.1"/>
    <property type="molecule type" value="Genomic_DNA"/>
</dbReference>
<keyword evidence="7" id="KW-0812">Transmembrane</keyword>
<sequence>MKIVEAAYNREKEWNAFVRENYPPIGAFMQTWQWGEFQKTLGRRIGRYFIIDGSRPVAAFTLVHHSLPFGFSYGYVPRGPVIAARATEEEIMKTLQAVKIWALGAFPRFVFVRLEPPLLTPISALERAGFHFPSYYIQPRHNIAIPLYKRTEDEVAKMFHPSTRSNINRAEKRGVTATMKAEITGDDYAKFKAMIKETIKRNGGKNAYPSDSYLYSLLRIIPSAARVRDSNVLTLGVFCGYQNHIVAAIHAVLFFGATATYLYGASFSKYLNSKVVTYLHWTAMRVARERGMRYYDLGGIDEHRWPSLTNFKRQFRGEEFSYIGNVDISLRPALYRAYNVLRKFKK</sequence>
<dbReference type="GO" id="GO:0008360">
    <property type="term" value="P:regulation of cell shape"/>
    <property type="evidence" value="ECO:0007669"/>
    <property type="project" value="UniProtKB-KW"/>
</dbReference>
<evidence type="ECO:0000256" key="5">
    <source>
        <dbReference type="ARBA" id="ARBA00023315"/>
    </source>
</evidence>
<comment type="caution">
    <text evidence="8">The sequence shown here is derived from an EMBL/GenBank/DDBJ whole genome shotgun (WGS) entry which is preliminary data.</text>
</comment>
<evidence type="ECO:0000256" key="6">
    <source>
        <dbReference type="ARBA" id="ARBA00023316"/>
    </source>
</evidence>
<dbReference type="InterPro" id="IPR003447">
    <property type="entry name" value="FEMABX"/>
</dbReference>
<dbReference type="GO" id="GO:0016755">
    <property type="term" value="F:aminoacyltransferase activity"/>
    <property type="evidence" value="ECO:0007669"/>
    <property type="project" value="InterPro"/>
</dbReference>
<dbReference type="GO" id="GO:0009252">
    <property type="term" value="P:peptidoglycan biosynthetic process"/>
    <property type="evidence" value="ECO:0007669"/>
    <property type="project" value="UniProtKB-KW"/>
</dbReference>
<keyword evidence="7" id="KW-1133">Transmembrane helix</keyword>
<dbReference type="PROSITE" id="PS51191">
    <property type="entry name" value="FEMABX"/>
    <property type="match status" value="1"/>
</dbReference>
<name>A0A1G2GRU5_9BACT</name>
<keyword evidence="2" id="KW-0808">Transferase</keyword>
<dbReference type="Gene3D" id="3.40.630.30">
    <property type="match status" value="2"/>
</dbReference>
<organism evidence="8 9">
    <name type="scientific">Candidatus Ryanbacteria bacterium RIFCSPLOWO2_01_FULL_48_26</name>
    <dbReference type="NCBI Taxonomy" id="1802126"/>
    <lineage>
        <taxon>Bacteria</taxon>
        <taxon>Candidatus Ryaniibacteriota</taxon>
    </lineage>
</organism>
<evidence type="ECO:0008006" key="10">
    <source>
        <dbReference type="Google" id="ProtNLM"/>
    </source>
</evidence>
<gene>
    <name evidence="8" type="ORF">A3B25_01210</name>
</gene>
<keyword evidence="4" id="KW-0573">Peptidoglycan synthesis</keyword>
<dbReference type="GO" id="GO:0071555">
    <property type="term" value="P:cell wall organization"/>
    <property type="evidence" value="ECO:0007669"/>
    <property type="project" value="UniProtKB-KW"/>
</dbReference>
<keyword evidence="7" id="KW-0472">Membrane</keyword>
<evidence type="ECO:0000313" key="9">
    <source>
        <dbReference type="Proteomes" id="UP000179106"/>
    </source>
</evidence>
<evidence type="ECO:0000313" key="8">
    <source>
        <dbReference type="EMBL" id="OGZ52850.1"/>
    </source>
</evidence>
<dbReference type="SUPFAM" id="SSF55729">
    <property type="entry name" value="Acyl-CoA N-acyltransferases (Nat)"/>
    <property type="match status" value="2"/>
</dbReference>
<proteinExistence type="inferred from homology"/>
<evidence type="ECO:0000256" key="2">
    <source>
        <dbReference type="ARBA" id="ARBA00022679"/>
    </source>
</evidence>
<keyword evidence="5" id="KW-0012">Acyltransferase</keyword>
<dbReference type="STRING" id="1802126.A3B25_01210"/>